<feature type="domain" description="TIR" evidence="6">
    <location>
        <begin position="15"/>
        <end position="181"/>
    </location>
</feature>
<dbReference type="OrthoDB" id="1420405at2759"/>
<keyword evidence="1" id="KW-0433">Leucine-rich repeat</keyword>
<dbReference type="Gene3D" id="3.40.50.10140">
    <property type="entry name" value="Toll/interleukin-1 receptor homology (TIR) domain"/>
    <property type="match status" value="1"/>
</dbReference>
<dbReference type="GO" id="GO:0007165">
    <property type="term" value="P:signal transduction"/>
    <property type="evidence" value="ECO:0007669"/>
    <property type="project" value="InterPro"/>
</dbReference>
<dbReference type="Pfam" id="PF01582">
    <property type="entry name" value="TIR"/>
    <property type="match status" value="1"/>
</dbReference>
<evidence type="ECO:0000256" key="2">
    <source>
        <dbReference type="ARBA" id="ARBA00022737"/>
    </source>
</evidence>
<evidence type="ECO:0000259" key="6">
    <source>
        <dbReference type="PROSITE" id="PS50104"/>
    </source>
</evidence>
<dbReference type="SMART" id="SM00255">
    <property type="entry name" value="TIR"/>
    <property type="match status" value="1"/>
</dbReference>
<dbReference type="PROSITE" id="PS50104">
    <property type="entry name" value="TIR"/>
    <property type="match status" value="1"/>
</dbReference>
<dbReference type="STRING" id="3818.A0A445ANB2"/>
<dbReference type="InterPro" id="IPR042197">
    <property type="entry name" value="Apaf_helical"/>
</dbReference>
<feature type="region of interest" description="Disordered" evidence="5">
    <location>
        <begin position="1167"/>
        <end position="1186"/>
    </location>
</feature>
<dbReference type="Gene3D" id="3.80.10.10">
    <property type="entry name" value="Ribonuclease Inhibitor"/>
    <property type="match status" value="2"/>
</dbReference>
<evidence type="ECO:0000313" key="7">
    <source>
        <dbReference type="EMBL" id="RYR27885.1"/>
    </source>
</evidence>
<dbReference type="Gene3D" id="3.40.50.300">
    <property type="entry name" value="P-loop containing nucleotide triphosphate hydrolases"/>
    <property type="match status" value="1"/>
</dbReference>
<dbReference type="PRINTS" id="PR00364">
    <property type="entry name" value="DISEASERSIST"/>
</dbReference>
<organism evidence="7 8">
    <name type="scientific">Arachis hypogaea</name>
    <name type="common">Peanut</name>
    <dbReference type="NCBI Taxonomy" id="3818"/>
    <lineage>
        <taxon>Eukaryota</taxon>
        <taxon>Viridiplantae</taxon>
        <taxon>Streptophyta</taxon>
        <taxon>Embryophyta</taxon>
        <taxon>Tracheophyta</taxon>
        <taxon>Spermatophyta</taxon>
        <taxon>Magnoliopsida</taxon>
        <taxon>eudicotyledons</taxon>
        <taxon>Gunneridae</taxon>
        <taxon>Pentapetalae</taxon>
        <taxon>rosids</taxon>
        <taxon>fabids</taxon>
        <taxon>Fabales</taxon>
        <taxon>Fabaceae</taxon>
        <taxon>Papilionoideae</taxon>
        <taxon>50 kb inversion clade</taxon>
        <taxon>dalbergioids sensu lato</taxon>
        <taxon>Dalbergieae</taxon>
        <taxon>Pterocarpus clade</taxon>
        <taxon>Arachis</taxon>
    </lineage>
</organism>
<dbReference type="Pfam" id="PF23282">
    <property type="entry name" value="WHD_ROQ1"/>
    <property type="match status" value="1"/>
</dbReference>
<dbReference type="Gramene" id="arahy.Tifrunner.gnm2.ann2.Ah11g059300.1">
    <property type="protein sequence ID" value="arahy.Tifrunner.gnm2.ann2.Ah11g059300.1-CDS"/>
    <property type="gene ID" value="arahy.Tifrunner.gnm2.ann2.Ah11g059300"/>
</dbReference>
<evidence type="ECO:0000256" key="1">
    <source>
        <dbReference type="ARBA" id="ARBA00022614"/>
    </source>
</evidence>
<dbReference type="FunFam" id="3.40.50.10140:FF:000007">
    <property type="entry name" value="Disease resistance protein (TIR-NBS-LRR class)"/>
    <property type="match status" value="1"/>
</dbReference>
<dbReference type="PANTHER" id="PTHR11017:SF587">
    <property type="entry name" value="NB-ARC DOMAIN PROTEIN"/>
    <property type="match status" value="1"/>
</dbReference>
<dbReference type="InterPro" id="IPR027417">
    <property type="entry name" value="P-loop_NTPase"/>
</dbReference>
<dbReference type="SUPFAM" id="SSF52200">
    <property type="entry name" value="Toll/Interleukin receptor TIR domain"/>
    <property type="match status" value="1"/>
</dbReference>
<dbReference type="Pfam" id="PF00931">
    <property type="entry name" value="NB-ARC"/>
    <property type="match status" value="1"/>
</dbReference>
<reference evidence="7 8" key="1">
    <citation type="submission" date="2019-01" db="EMBL/GenBank/DDBJ databases">
        <title>Sequencing of cultivated peanut Arachis hypogaea provides insights into genome evolution and oil improvement.</title>
        <authorList>
            <person name="Chen X."/>
        </authorList>
    </citation>
    <scope>NUCLEOTIDE SEQUENCE [LARGE SCALE GENOMIC DNA]</scope>
    <source>
        <strain evidence="8">cv. Fuhuasheng</strain>
        <tissue evidence="7">Leaves</tissue>
    </source>
</reference>
<dbReference type="GO" id="GO:0006952">
    <property type="term" value="P:defense response"/>
    <property type="evidence" value="ECO:0007669"/>
    <property type="project" value="InterPro"/>
</dbReference>
<evidence type="ECO:0000256" key="5">
    <source>
        <dbReference type="SAM" id="MobiDB-lite"/>
    </source>
</evidence>
<keyword evidence="8" id="KW-1185">Reference proteome</keyword>
<accession>A0A445ANB2</accession>
<dbReference type="SUPFAM" id="SSF52058">
    <property type="entry name" value="L domain-like"/>
    <property type="match status" value="1"/>
</dbReference>
<protein>
    <recommendedName>
        <fullName evidence="6">TIR domain-containing protein</fullName>
    </recommendedName>
</protein>
<dbReference type="Gene3D" id="1.10.8.430">
    <property type="entry name" value="Helical domain of apoptotic protease-activating factors"/>
    <property type="match status" value="1"/>
</dbReference>
<dbReference type="InterPro" id="IPR058192">
    <property type="entry name" value="WHD_ROQ1-like"/>
</dbReference>
<dbReference type="InterPro" id="IPR044974">
    <property type="entry name" value="Disease_R_plants"/>
</dbReference>
<dbReference type="InterPro" id="IPR000157">
    <property type="entry name" value="TIR_dom"/>
</dbReference>
<dbReference type="SUPFAM" id="SSF52540">
    <property type="entry name" value="P-loop containing nucleoside triphosphate hydrolases"/>
    <property type="match status" value="1"/>
</dbReference>
<dbReference type="Pfam" id="PF23286">
    <property type="entry name" value="LRR_13"/>
    <property type="match status" value="1"/>
</dbReference>
<comment type="caution">
    <text evidence="7">The sequence shown here is derived from an EMBL/GenBank/DDBJ whole genome shotgun (WGS) entry which is preliminary data.</text>
</comment>
<dbReference type="InterPro" id="IPR035897">
    <property type="entry name" value="Toll_tir_struct_dom_sf"/>
</dbReference>
<dbReference type="GO" id="GO:0043531">
    <property type="term" value="F:ADP binding"/>
    <property type="evidence" value="ECO:0007669"/>
    <property type="project" value="InterPro"/>
</dbReference>
<keyword evidence="3" id="KW-0611">Plant defense</keyword>
<name>A0A445ANB2_ARAHY</name>
<dbReference type="SMR" id="A0A445ANB2"/>
<dbReference type="InterPro" id="IPR002182">
    <property type="entry name" value="NB-ARC"/>
</dbReference>
<proteinExistence type="predicted"/>
<dbReference type="Proteomes" id="UP000289738">
    <property type="component" value="Chromosome B01"/>
</dbReference>
<keyword evidence="2" id="KW-0677">Repeat</keyword>
<dbReference type="InterPro" id="IPR032675">
    <property type="entry name" value="LRR_dom_sf"/>
</dbReference>
<evidence type="ECO:0000313" key="8">
    <source>
        <dbReference type="Proteomes" id="UP000289738"/>
    </source>
</evidence>
<gene>
    <name evidence="7" type="ORF">Ahy_B01g051954</name>
</gene>
<dbReference type="PANTHER" id="PTHR11017">
    <property type="entry name" value="LEUCINE-RICH REPEAT-CONTAINING PROTEIN"/>
    <property type="match status" value="1"/>
</dbReference>
<sequence>MANADSGESSETNKSNYDIFLSFRGEDTRHTFTGYLYEALSRKGIKTFMDNENLRIGDSIGPNLLKAIEHSRISIVVFSENYAASKWCLDELVKILECRNEKNMLLFPIFYKVAPSDVRYQRNSYEKAMAAHELRYGCDSEKVKKWRSALFDVSQISGHVLREGYEYKFIQDIVCKADAKLLSSKQLHIDEDMVGLQFKVEEVKSLLDLKSSDSTSMLGIYGIGGIGKTTLAKALYNTICNQFEGACFLFDVRKTSNQDKGQVHLQQTLLLELLEEGKIKFSSVEKGISILKDRLAGKKVLVVLDDVDNMEQLRALAGKCSWFGSGSRIIITTRNTYLLIAHQVKSIYEMKMLNVYESLELFCLNAFKMSSPVTNYHDLSIRAIGYAKGLPLALKVIGSNLIGKDLNEWKSALKKYKRNPHRDIQSILRISYDSLESNEKDIFLDIACFFNGQRLEYVKRILDGCEFYTEDGLRILIDRSLITVEDGHLRMHDLIQDMGRDVVKQEAPKDAAERSRLWLREDVLQVLTENRGSSKIEGIKLDCLEENLISRAFEEMKKLRILIVRNTSFSFSFGRIHLPNQLRLLDWKGFPSKSFPPDFYPKKIAAFNLRCSPLVLKKPFQKFEHLSYMNFSYCQSITRIPDVSGAKNLKELILNKCKKLVKVDESVGFLPNLVYLSASGCIQLRSFLPRIFLPSLEFLSFDMCRRLAFFPDIVGTMDKPLKICMKDTAIRELPPSFANLSGLGYLNMSNCKQLQNLPSKLFVLPNFVTLKIGGCPQLRESFTQFKGCDSRAECWPNLETLHFCNASLSDEDLYVIVHSFPKLRELNVSSNCFVSIPTYIKESINLTTLDVSYCLKLQQIPALPSSIQKVDARHCNSLTADSSSTLWSQMPREIDRLEVVMPETEIPEWLDYHGHGVIPIFWARGKFPVVALAFVFAEINYHAVNLHLFIDNEHVSVQSQHLIFNIAEDHVLLCDLRVLFRDEEWKRLDARFRHDNCWKSIQVKCEPDIILKDWGVHVYKKETNMANIQFSCPYTATLGSRSFMDLTLNMIWVSRDWVEEGSATGTDSSSDVEELDTIVQEKEASCSKSVKVLDNSSPCADSCSCCYSPGSSSFKKLRRFKFRRRLSINMISRWSEDDDVDDIDFRNQEPLSFSENLQTVMENLRRFTAPRQKKGMSNGDHDNDSFKWLAETEILSDGEYEDEDEESDSEA</sequence>
<dbReference type="AlphaFoldDB" id="A0A445ANB2"/>
<keyword evidence="4" id="KW-0520">NAD</keyword>
<evidence type="ECO:0000256" key="3">
    <source>
        <dbReference type="ARBA" id="ARBA00022821"/>
    </source>
</evidence>
<dbReference type="InterPro" id="IPR058546">
    <property type="entry name" value="RPS4B/Roq1-like_LRR"/>
</dbReference>
<evidence type="ECO:0000256" key="4">
    <source>
        <dbReference type="ARBA" id="ARBA00023027"/>
    </source>
</evidence>
<dbReference type="EMBL" id="SDMP01000011">
    <property type="protein sequence ID" value="RYR27885.1"/>
    <property type="molecule type" value="Genomic_DNA"/>
</dbReference>